<name>A0AAD7XIU4_9STRA</name>
<gene>
    <name evidence="3" type="ORF">CTAYLR_009375</name>
</gene>
<keyword evidence="4" id="KW-1185">Reference proteome</keyword>
<evidence type="ECO:0000313" key="4">
    <source>
        <dbReference type="Proteomes" id="UP001230188"/>
    </source>
</evidence>
<protein>
    <recommendedName>
        <fullName evidence="2">EF-hand domain-containing protein</fullName>
    </recommendedName>
</protein>
<dbReference type="Pfam" id="PF13405">
    <property type="entry name" value="EF-hand_6"/>
    <property type="match status" value="1"/>
</dbReference>
<feature type="region of interest" description="Disordered" evidence="1">
    <location>
        <begin position="128"/>
        <end position="150"/>
    </location>
</feature>
<comment type="caution">
    <text evidence="3">The sequence shown here is derived from an EMBL/GenBank/DDBJ whole genome shotgun (WGS) entry which is preliminary data.</text>
</comment>
<sequence>MRDRDMQEVLDRLGEIVEKKYSWRGMQEAFEEFDTDFSGEIDAEEMHEGLRKFGITLSVAEAERVLARFPGDGRRVRYRDFVAAMSGRPPPFYAGARTATYAIRRLAQEVERCSRTKTGYDVRKVFEDLDGKPRPSRNPRRPRAHRSFPNPLRTHWRHGLFWR</sequence>
<dbReference type="Gene3D" id="1.10.238.10">
    <property type="entry name" value="EF-hand"/>
    <property type="match status" value="1"/>
</dbReference>
<feature type="compositionally biased region" description="Basic residues" evidence="1">
    <location>
        <begin position="134"/>
        <end position="146"/>
    </location>
</feature>
<evidence type="ECO:0000259" key="2">
    <source>
        <dbReference type="PROSITE" id="PS50222"/>
    </source>
</evidence>
<reference evidence="3" key="1">
    <citation type="submission" date="2023-01" db="EMBL/GenBank/DDBJ databases">
        <title>Metagenome sequencing of chrysophaentin producing Chrysophaeum taylorii.</title>
        <authorList>
            <person name="Davison J."/>
            <person name="Bewley C."/>
        </authorList>
    </citation>
    <scope>NUCLEOTIDE SEQUENCE</scope>
    <source>
        <strain evidence="3">NIES-1699</strain>
    </source>
</reference>
<dbReference type="GO" id="GO:0005509">
    <property type="term" value="F:calcium ion binding"/>
    <property type="evidence" value="ECO:0007669"/>
    <property type="project" value="InterPro"/>
</dbReference>
<accession>A0AAD7XIU4</accession>
<evidence type="ECO:0000256" key="1">
    <source>
        <dbReference type="SAM" id="MobiDB-lite"/>
    </source>
</evidence>
<dbReference type="AlphaFoldDB" id="A0AAD7XIU4"/>
<dbReference type="CDD" id="cd00051">
    <property type="entry name" value="EFh"/>
    <property type="match status" value="1"/>
</dbReference>
<organism evidence="3 4">
    <name type="scientific">Chrysophaeum taylorii</name>
    <dbReference type="NCBI Taxonomy" id="2483200"/>
    <lineage>
        <taxon>Eukaryota</taxon>
        <taxon>Sar</taxon>
        <taxon>Stramenopiles</taxon>
        <taxon>Ochrophyta</taxon>
        <taxon>Pelagophyceae</taxon>
        <taxon>Pelagomonadales</taxon>
        <taxon>Pelagomonadaceae</taxon>
        <taxon>Chrysophaeum</taxon>
    </lineage>
</organism>
<dbReference type="PROSITE" id="PS50222">
    <property type="entry name" value="EF_HAND_2"/>
    <property type="match status" value="1"/>
</dbReference>
<dbReference type="InterPro" id="IPR011992">
    <property type="entry name" value="EF-hand-dom_pair"/>
</dbReference>
<dbReference type="InterPro" id="IPR002048">
    <property type="entry name" value="EF_hand_dom"/>
</dbReference>
<dbReference type="SUPFAM" id="SSF47473">
    <property type="entry name" value="EF-hand"/>
    <property type="match status" value="1"/>
</dbReference>
<evidence type="ECO:0000313" key="3">
    <source>
        <dbReference type="EMBL" id="KAJ8601003.1"/>
    </source>
</evidence>
<feature type="domain" description="EF-hand" evidence="2">
    <location>
        <begin position="21"/>
        <end position="56"/>
    </location>
</feature>
<dbReference type="SMART" id="SM00054">
    <property type="entry name" value="EFh"/>
    <property type="match status" value="1"/>
</dbReference>
<dbReference type="EMBL" id="JAQMWT010000459">
    <property type="protein sequence ID" value="KAJ8601003.1"/>
    <property type="molecule type" value="Genomic_DNA"/>
</dbReference>
<dbReference type="Proteomes" id="UP001230188">
    <property type="component" value="Unassembled WGS sequence"/>
</dbReference>
<proteinExistence type="predicted"/>